<keyword evidence="2" id="KW-0238">DNA-binding</keyword>
<name>A0ABQ4NDW2_9BACL</name>
<accession>A0ABQ4NDW2</accession>
<gene>
    <name evidence="5" type="ORF">PACILC2_49650</name>
</gene>
<dbReference type="SUPFAM" id="SSF53850">
    <property type="entry name" value="Periplasmic binding protein-like II"/>
    <property type="match status" value="1"/>
</dbReference>
<keyword evidence="6" id="KW-1185">Reference proteome</keyword>
<dbReference type="Gene3D" id="1.10.10.10">
    <property type="entry name" value="Winged helix-like DNA-binding domain superfamily/Winged helix DNA-binding domain"/>
    <property type="match status" value="1"/>
</dbReference>
<dbReference type="InterPro" id="IPR036390">
    <property type="entry name" value="WH_DNA-bd_sf"/>
</dbReference>
<dbReference type="PRINTS" id="PR00035">
    <property type="entry name" value="HTHGNTR"/>
</dbReference>
<dbReference type="InterPro" id="IPR036388">
    <property type="entry name" value="WH-like_DNA-bd_sf"/>
</dbReference>
<evidence type="ECO:0000313" key="5">
    <source>
        <dbReference type="EMBL" id="GIQ66397.1"/>
    </source>
</evidence>
<dbReference type="Pfam" id="PF00392">
    <property type="entry name" value="GntR"/>
    <property type="match status" value="1"/>
</dbReference>
<dbReference type="SUPFAM" id="SSF46785">
    <property type="entry name" value="Winged helix' DNA-binding domain"/>
    <property type="match status" value="1"/>
</dbReference>
<keyword evidence="1" id="KW-0805">Transcription regulation</keyword>
<evidence type="ECO:0000256" key="1">
    <source>
        <dbReference type="ARBA" id="ARBA00023015"/>
    </source>
</evidence>
<dbReference type="InterPro" id="IPR050490">
    <property type="entry name" value="Bact_solute-bd_prot1"/>
</dbReference>
<keyword evidence="3" id="KW-0804">Transcription</keyword>
<comment type="caution">
    <text evidence="5">The sequence shown here is derived from an EMBL/GenBank/DDBJ whole genome shotgun (WGS) entry which is preliminary data.</text>
</comment>
<dbReference type="SMART" id="SM00345">
    <property type="entry name" value="HTH_GNTR"/>
    <property type="match status" value="1"/>
</dbReference>
<sequence>MERYSTFLHALRDQIVTGELQPGDFILPENTLSEQYGLSRVSVRKALAELVADGLIEKIPGKGSRIRRPETKQSFTVLRLAWFSTSYELDIVNRIIEAFEQLHPFVKVELDILPTNGYTDALVRSIDAGQGPDVFMMSDVHAREWIDRRKTDDVEGYVPDHLNEKTSYPQVFELFAYKGRMLGAPFLFSPVVICYNKALFRENGIAEPPKIETWDDLLQIAIQCTRDQGGSGITDQYGFCFSSSYNRWPVFCCKTKERSCRMTASAACLRSSAILRRCNFAYR</sequence>
<dbReference type="PANTHER" id="PTHR43649:SF12">
    <property type="entry name" value="DIACETYLCHITOBIOSE BINDING PROTEIN DASA"/>
    <property type="match status" value="1"/>
</dbReference>
<dbReference type="EMBL" id="BOVJ01000180">
    <property type="protein sequence ID" value="GIQ66397.1"/>
    <property type="molecule type" value="Genomic_DNA"/>
</dbReference>
<proteinExistence type="predicted"/>
<dbReference type="InterPro" id="IPR000524">
    <property type="entry name" value="Tscrpt_reg_HTH_GntR"/>
</dbReference>
<reference evidence="5 6" key="1">
    <citation type="submission" date="2021-04" db="EMBL/GenBank/DDBJ databases">
        <title>Draft genome sequence of Paenibacillus cisolokensis, LC2-13A.</title>
        <authorList>
            <person name="Uke A."/>
            <person name="Chhe C."/>
            <person name="Baramee S."/>
            <person name="Kosugi A."/>
        </authorList>
    </citation>
    <scope>NUCLEOTIDE SEQUENCE [LARGE SCALE GENOMIC DNA]</scope>
    <source>
        <strain evidence="5 6">LC2-13A</strain>
    </source>
</reference>
<dbReference type="PANTHER" id="PTHR43649">
    <property type="entry name" value="ARABINOSE-BINDING PROTEIN-RELATED"/>
    <property type="match status" value="1"/>
</dbReference>
<dbReference type="Pfam" id="PF01547">
    <property type="entry name" value="SBP_bac_1"/>
    <property type="match status" value="1"/>
</dbReference>
<dbReference type="CDD" id="cd07377">
    <property type="entry name" value="WHTH_GntR"/>
    <property type="match status" value="1"/>
</dbReference>
<evidence type="ECO:0000313" key="6">
    <source>
        <dbReference type="Proteomes" id="UP000680304"/>
    </source>
</evidence>
<evidence type="ECO:0000259" key="4">
    <source>
        <dbReference type="PROSITE" id="PS50949"/>
    </source>
</evidence>
<evidence type="ECO:0000256" key="2">
    <source>
        <dbReference type="ARBA" id="ARBA00023125"/>
    </source>
</evidence>
<dbReference type="Gene3D" id="3.40.190.10">
    <property type="entry name" value="Periplasmic binding protein-like II"/>
    <property type="match status" value="1"/>
</dbReference>
<dbReference type="InterPro" id="IPR006059">
    <property type="entry name" value="SBP"/>
</dbReference>
<evidence type="ECO:0000256" key="3">
    <source>
        <dbReference type="ARBA" id="ARBA00023163"/>
    </source>
</evidence>
<dbReference type="PROSITE" id="PS50949">
    <property type="entry name" value="HTH_GNTR"/>
    <property type="match status" value="1"/>
</dbReference>
<feature type="domain" description="HTH gntR-type" evidence="4">
    <location>
        <begin position="1"/>
        <end position="69"/>
    </location>
</feature>
<organism evidence="5 6">
    <name type="scientific">Paenibacillus cisolokensis</name>
    <dbReference type="NCBI Taxonomy" id="1658519"/>
    <lineage>
        <taxon>Bacteria</taxon>
        <taxon>Bacillati</taxon>
        <taxon>Bacillota</taxon>
        <taxon>Bacilli</taxon>
        <taxon>Bacillales</taxon>
        <taxon>Paenibacillaceae</taxon>
        <taxon>Paenibacillus</taxon>
    </lineage>
</organism>
<protein>
    <recommendedName>
        <fullName evidence="4">HTH gntR-type domain-containing protein</fullName>
    </recommendedName>
</protein>
<dbReference type="Proteomes" id="UP000680304">
    <property type="component" value="Unassembled WGS sequence"/>
</dbReference>